<name>A0A8H7SBH3_9FUNG</name>
<accession>A0A8H7SBH3</accession>
<dbReference type="Proteomes" id="UP000646827">
    <property type="component" value="Unassembled WGS sequence"/>
</dbReference>
<reference evidence="1 2" key="1">
    <citation type="submission" date="2020-12" db="EMBL/GenBank/DDBJ databases">
        <title>Metabolic potential, ecology and presence of endohyphal bacteria is reflected in genomic diversity of Mucoromycotina.</title>
        <authorList>
            <person name="Muszewska A."/>
            <person name="Okrasinska A."/>
            <person name="Steczkiewicz K."/>
            <person name="Drgas O."/>
            <person name="Orlowska M."/>
            <person name="Perlinska-Lenart U."/>
            <person name="Aleksandrzak-Piekarczyk T."/>
            <person name="Szatraj K."/>
            <person name="Zielenkiewicz U."/>
            <person name="Pilsyk S."/>
            <person name="Malc E."/>
            <person name="Mieczkowski P."/>
            <person name="Kruszewska J.S."/>
            <person name="Biernat P."/>
            <person name="Pawlowska J."/>
        </authorList>
    </citation>
    <scope>NUCLEOTIDE SEQUENCE [LARGE SCALE GENOMIC DNA]</scope>
    <source>
        <strain evidence="1 2">CBS 142.35</strain>
    </source>
</reference>
<keyword evidence="2" id="KW-1185">Reference proteome</keyword>
<dbReference type="AlphaFoldDB" id="A0A8H7SBH3"/>
<dbReference type="OrthoDB" id="2247269at2759"/>
<sequence>MTPHEILTLLFKNKKYLNLTKSIGKRYQPYINTARAYYKLDQDTLITSEERRVLINISYAKSDDQLKTIIKDLYMQDDLSENINYIRAACQHLLDLWRSKRLNDHGNNEGWLRSNVYSMLWDRAFLFHDQFYIKRAECQSAVIKFLQLDDPDGDLVQQKIDFILRNSNDESDYLSTEEKPGDKSENDDVCKGRQVQRHMLDLWNKWLGSPLLTSQLEAITYQWHGSSLHVFGTKMLSDQKVVSYKKSNVTISNTSDHFADVAYFLLIVISIKRSVTLNYMKLTTMLAAINRHSIASLEIRSSNQAYHDDSAPSSQSSNDNDNIPIDLDLPYIKDAIEMCSTITHQKNVVY</sequence>
<organism evidence="1 2">
    <name type="scientific">Circinella minor</name>
    <dbReference type="NCBI Taxonomy" id="1195481"/>
    <lineage>
        <taxon>Eukaryota</taxon>
        <taxon>Fungi</taxon>
        <taxon>Fungi incertae sedis</taxon>
        <taxon>Mucoromycota</taxon>
        <taxon>Mucoromycotina</taxon>
        <taxon>Mucoromycetes</taxon>
        <taxon>Mucorales</taxon>
        <taxon>Lichtheimiaceae</taxon>
        <taxon>Circinella</taxon>
    </lineage>
</organism>
<evidence type="ECO:0000313" key="2">
    <source>
        <dbReference type="Proteomes" id="UP000646827"/>
    </source>
</evidence>
<gene>
    <name evidence="1" type="ORF">INT45_009495</name>
</gene>
<proteinExistence type="predicted"/>
<comment type="caution">
    <text evidence="1">The sequence shown here is derived from an EMBL/GenBank/DDBJ whole genome shotgun (WGS) entry which is preliminary data.</text>
</comment>
<evidence type="ECO:0000313" key="1">
    <source>
        <dbReference type="EMBL" id="KAG2225166.1"/>
    </source>
</evidence>
<dbReference type="EMBL" id="JAEPRB010000031">
    <property type="protein sequence ID" value="KAG2225166.1"/>
    <property type="molecule type" value="Genomic_DNA"/>
</dbReference>
<protein>
    <submittedName>
        <fullName evidence="1">Uncharacterized protein</fullName>
    </submittedName>
</protein>